<name>A0A9W6IPF4_9PROT</name>
<comment type="caution">
    <text evidence="1">The sequence shown here is derived from an EMBL/GenBank/DDBJ whole genome shotgun (WGS) entry which is preliminary data.</text>
</comment>
<dbReference type="InterPro" id="IPR018673">
    <property type="entry name" value="DUF2141"/>
</dbReference>
<dbReference type="RefSeq" id="WP_271187079.1">
    <property type="nucleotide sequence ID" value="NZ_BSFE01000006.1"/>
</dbReference>
<evidence type="ECO:0008006" key="3">
    <source>
        <dbReference type="Google" id="ProtNLM"/>
    </source>
</evidence>
<dbReference type="EMBL" id="BSFE01000006">
    <property type="protein sequence ID" value="GLK52716.1"/>
    <property type="molecule type" value="Genomic_DNA"/>
</dbReference>
<reference evidence="1" key="2">
    <citation type="submission" date="2023-01" db="EMBL/GenBank/DDBJ databases">
        <authorList>
            <person name="Sun Q."/>
            <person name="Evtushenko L."/>
        </authorList>
    </citation>
    <scope>NUCLEOTIDE SEQUENCE</scope>
    <source>
        <strain evidence="1">VKM B-1513</strain>
    </source>
</reference>
<gene>
    <name evidence="1" type="ORF">GCM10017621_22240</name>
</gene>
<reference evidence="1" key="1">
    <citation type="journal article" date="2014" name="Int. J. Syst. Evol. Microbiol.">
        <title>Complete genome sequence of Corynebacterium casei LMG S-19264T (=DSM 44701T), isolated from a smear-ripened cheese.</title>
        <authorList>
            <consortium name="US DOE Joint Genome Institute (JGI-PGF)"/>
            <person name="Walter F."/>
            <person name="Albersmeier A."/>
            <person name="Kalinowski J."/>
            <person name="Ruckert C."/>
        </authorList>
    </citation>
    <scope>NUCLEOTIDE SEQUENCE</scope>
    <source>
        <strain evidence="1">VKM B-1513</strain>
    </source>
</reference>
<protein>
    <recommendedName>
        <fullName evidence="3">DUF2141 domain-containing protein</fullName>
    </recommendedName>
</protein>
<accession>A0A9W6IPF4</accession>
<dbReference type="Proteomes" id="UP001143486">
    <property type="component" value="Unassembled WGS sequence"/>
</dbReference>
<keyword evidence="2" id="KW-1185">Reference proteome</keyword>
<dbReference type="AlphaFoldDB" id="A0A9W6IPF4"/>
<organism evidence="1 2">
    <name type="scientific">Maricaulis virginensis</name>
    <dbReference type="NCBI Taxonomy" id="144022"/>
    <lineage>
        <taxon>Bacteria</taxon>
        <taxon>Pseudomonadati</taxon>
        <taxon>Pseudomonadota</taxon>
        <taxon>Alphaproteobacteria</taxon>
        <taxon>Maricaulales</taxon>
        <taxon>Maricaulaceae</taxon>
        <taxon>Maricaulis</taxon>
    </lineage>
</organism>
<evidence type="ECO:0000313" key="2">
    <source>
        <dbReference type="Proteomes" id="UP001143486"/>
    </source>
</evidence>
<evidence type="ECO:0000313" key="1">
    <source>
        <dbReference type="EMBL" id="GLK52716.1"/>
    </source>
</evidence>
<proteinExistence type="predicted"/>
<sequence>MITISTLVLAAATALSVAQTGEAELTVSVTGIQQAGGQLVVGLYASGEDWDSGSAAAGQYVPVEGDSVSFTFADLPAGSYGIKLYHDVDGDGDMDTNLMGIPTEPFGFSNNARGRFGPASWDDAVFTVEPGSNAHALDLR</sequence>
<dbReference type="Pfam" id="PF09912">
    <property type="entry name" value="DUF2141"/>
    <property type="match status" value="1"/>
</dbReference>